<gene>
    <name evidence="1" type="ORF">QUG92_01865</name>
</gene>
<evidence type="ECO:0000313" key="1">
    <source>
        <dbReference type="EMBL" id="MDM7883839.1"/>
    </source>
</evidence>
<name>A0ABT7T2M5_9MICO</name>
<comment type="caution">
    <text evidence="1">The sequence shown here is derived from an EMBL/GenBank/DDBJ whole genome shotgun (WGS) entry which is preliminary data.</text>
</comment>
<dbReference type="Proteomes" id="UP001237823">
    <property type="component" value="Unassembled WGS sequence"/>
</dbReference>
<dbReference type="EMBL" id="JAUCML010000001">
    <property type="protein sequence ID" value="MDM7883839.1"/>
    <property type="molecule type" value="Genomic_DNA"/>
</dbReference>
<accession>A0ABT7T2M5</accession>
<protein>
    <submittedName>
        <fullName evidence="1">Uncharacterized protein</fullName>
    </submittedName>
</protein>
<sequence length="186" mass="20382">MTVHGAGRFGDLDLLEDVLRRAGNDLVICEPQRVQYGDYETLQRYTLSNGEVIEWRGSRGSGALTGTRFESAADAERWIVTDACGYIRDALGLPIAHWLPDQEHELSEGFTLQPDGDGVLLTWAASGIERCARFGGPRPTVSALHFSTVARMRVDEIEDCALQLDARAAFAAAVSPTSRCEPRSSR</sequence>
<evidence type="ECO:0000313" key="2">
    <source>
        <dbReference type="Proteomes" id="UP001237823"/>
    </source>
</evidence>
<organism evidence="1 2">
    <name type="scientific">Curtobacterium citri</name>
    <dbReference type="NCBI Taxonomy" id="3055139"/>
    <lineage>
        <taxon>Bacteria</taxon>
        <taxon>Bacillati</taxon>
        <taxon>Actinomycetota</taxon>
        <taxon>Actinomycetes</taxon>
        <taxon>Micrococcales</taxon>
        <taxon>Microbacteriaceae</taxon>
        <taxon>Curtobacterium</taxon>
    </lineage>
</organism>
<dbReference type="RefSeq" id="WP_289457470.1">
    <property type="nucleotide sequence ID" value="NZ_JAUCML010000001.1"/>
</dbReference>
<proteinExistence type="predicted"/>
<reference evidence="1 2" key="1">
    <citation type="submission" date="2023-06" db="EMBL/GenBank/DDBJ databases">
        <authorList>
            <person name="Feng G."/>
            <person name="Li J."/>
            <person name="Zhu H."/>
        </authorList>
    </citation>
    <scope>NUCLEOTIDE SEQUENCE [LARGE SCALE GENOMIC DNA]</scope>
    <source>
        <strain evidence="1 2">RHCKG23</strain>
    </source>
</reference>
<keyword evidence="2" id="KW-1185">Reference proteome</keyword>